<keyword evidence="1" id="KW-0227">DNA damage</keyword>
<dbReference type="NCBIfam" id="TIGR00589">
    <property type="entry name" value="ogt"/>
    <property type="match status" value="1"/>
</dbReference>
<dbReference type="EMBL" id="FMJE01000002">
    <property type="protein sequence ID" value="SCM79284.1"/>
    <property type="molecule type" value="Genomic_DNA"/>
</dbReference>
<accession>A0A212LP26</accession>
<proteinExistence type="predicted"/>
<keyword evidence="3" id="KW-0808">Transferase</keyword>
<dbReference type="InterPro" id="IPR052520">
    <property type="entry name" value="ATL_DNA_repair"/>
</dbReference>
<keyword evidence="3" id="KW-0489">Methyltransferase</keyword>
<evidence type="ECO:0000256" key="1">
    <source>
        <dbReference type="ARBA" id="ARBA00022763"/>
    </source>
</evidence>
<dbReference type="CDD" id="cd06445">
    <property type="entry name" value="ATase"/>
    <property type="match status" value="1"/>
</dbReference>
<dbReference type="AlphaFoldDB" id="A0A212LP26"/>
<name>A0A212LP26_9FIRM</name>
<dbReference type="Gene3D" id="1.10.10.10">
    <property type="entry name" value="Winged helix-like DNA-binding domain superfamily/Winged helix DNA-binding domain"/>
    <property type="match status" value="1"/>
</dbReference>
<dbReference type="Pfam" id="PF01035">
    <property type="entry name" value="DNA_binding_1"/>
    <property type="match status" value="1"/>
</dbReference>
<reference evidence="3" key="1">
    <citation type="submission" date="2016-08" db="EMBL/GenBank/DDBJ databases">
        <authorList>
            <person name="Seilhamer J.J."/>
        </authorList>
    </citation>
    <scope>NUCLEOTIDE SEQUENCE</scope>
    <source>
        <strain evidence="3">86</strain>
    </source>
</reference>
<evidence type="ECO:0000259" key="2">
    <source>
        <dbReference type="Pfam" id="PF01035"/>
    </source>
</evidence>
<dbReference type="InterPro" id="IPR036388">
    <property type="entry name" value="WH-like_DNA-bd_sf"/>
</dbReference>
<dbReference type="InterPro" id="IPR014048">
    <property type="entry name" value="MethylDNA_cys_MeTrfase_DNA-bd"/>
</dbReference>
<sequence length="99" mass="11036">MNSNPFFQQVYAVVEQIPYGKVVSYGQIARMLGRPRAARVVGWAMRCCPDHLPWQRVVMADGSITGGMYANIRKALLEAEGVPFLMDGRVDMKSCSWPG</sequence>
<gene>
    <name evidence="3" type="ORF">KL86SPO_20492</name>
</gene>
<dbReference type="InterPro" id="IPR036217">
    <property type="entry name" value="MethylDNA_cys_MeTrfase_DNAb"/>
</dbReference>
<dbReference type="PANTHER" id="PTHR42942">
    <property type="entry name" value="6-O-METHYLGUANINE DNA METHYLTRANSFERASE"/>
    <property type="match status" value="1"/>
</dbReference>
<organism evidence="3">
    <name type="scientific">uncultured Sporomusa sp</name>
    <dbReference type="NCBI Taxonomy" id="307249"/>
    <lineage>
        <taxon>Bacteria</taxon>
        <taxon>Bacillati</taxon>
        <taxon>Bacillota</taxon>
        <taxon>Negativicutes</taxon>
        <taxon>Selenomonadales</taxon>
        <taxon>Sporomusaceae</taxon>
        <taxon>Sporomusa</taxon>
        <taxon>environmental samples</taxon>
    </lineage>
</organism>
<evidence type="ECO:0000313" key="3">
    <source>
        <dbReference type="EMBL" id="SCM79284.1"/>
    </source>
</evidence>
<dbReference type="GO" id="GO:0008168">
    <property type="term" value="F:methyltransferase activity"/>
    <property type="evidence" value="ECO:0007669"/>
    <property type="project" value="UniProtKB-KW"/>
</dbReference>
<dbReference type="GO" id="GO:0006281">
    <property type="term" value="P:DNA repair"/>
    <property type="evidence" value="ECO:0007669"/>
    <property type="project" value="InterPro"/>
</dbReference>
<feature type="domain" description="Methylated-DNA-[protein]-cysteine S-methyltransferase DNA binding" evidence="2">
    <location>
        <begin position="5"/>
        <end position="82"/>
    </location>
</feature>
<dbReference type="RefSeq" id="WP_075756796.1">
    <property type="nucleotide sequence ID" value="NZ_LT608335.1"/>
</dbReference>
<dbReference type="PANTHER" id="PTHR42942:SF1">
    <property type="entry name" value="ALKYLTRANSFERASE-LIKE PROTEIN 1"/>
    <property type="match status" value="1"/>
</dbReference>
<dbReference type="GO" id="GO:0032259">
    <property type="term" value="P:methylation"/>
    <property type="evidence" value="ECO:0007669"/>
    <property type="project" value="UniProtKB-KW"/>
</dbReference>
<protein>
    <submittedName>
        <fullName evidence="3">Methylated-DNA/protein-cysteinemethyltransferase</fullName>
    </submittedName>
</protein>
<dbReference type="SUPFAM" id="SSF46767">
    <property type="entry name" value="Methylated DNA-protein cysteine methyltransferase, C-terminal domain"/>
    <property type="match status" value="1"/>
</dbReference>